<evidence type="ECO:0000259" key="2">
    <source>
        <dbReference type="PROSITE" id="PS51737"/>
    </source>
</evidence>
<dbReference type="OrthoDB" id="9769353at2"/>
<dbReference type="SUPFAM" id="SSF53041">
    <property type="entry name" value="Resolvase-like"/>
    <property type="match status" value="1"/>
</dbReference>
<dbReference type="Gene3D" id="3.90.1750.20">
    <property type="entry name" value="Putative Large Serine Recombinase, Chain B, Domain 2"/>
    <property type="match status" value="1"/>
</dbReference>
<name>A0A1V4SEN6_RUMHU</name>
<dbReference type="PROSITE" id="PS51737">
    <property type="entry name" value="RECOMBINASE_DNA_BIND"/>
    <property type="match status" value="1"/>
</dbReference>
<sequence>MKNVRIIPAIPKENKKLRVAAYCRVSTSGPEQLRSLDIQIKTYTEMIRSHPDWIYAGVFYDIESGLRRSGRIGLDKMLRKAAKGKIGYIITKSISRVSRDTLEVLKIIRFLRERGINMHFENEKLDSINVEKEFEITLKGMLAQDESRNTSENIQWGFQRKFEKGDIFTKYKNFMGYECVDGEIVIVPEQAEVIWKIFDLYLQGLSFGQIKSFLESQGIKTVTGKETWDAKTIQRMLTNEKYKGDTMLQKTFTEKDFMTGKKSKNIGQRNKYYVKDSHPAIVSAEVFDMVQEEMVKRSRFVRKKDGSVVAGGKYNGKYLLGNLLVCGACKAPYRRRTERGKVVWRCATRIEKGKDACPHSPTLDEGWMHDTLGVAICQNGAYDEGIIRNEVDKVQIFDTYIMIYYKNCTNTQMLFLEGLSIKNM</sequence>
<evidence type="ECO:0000313" key="4">
    <source>
        <dbReference type="Proteomes" id="UP000191554"/>
    </source>
</evidence>
<organism evidence="3 4">
    <name type="scientific">Ruminiclostridium hungatei</name>
    <name type="common">Clostridium hungatei</name>
    <dbReference type="NCBI Taxonomy" id="48256"/>
    <lineage>
        <taxon>Bacteria</taxon>
        <taxon>Bacillati</taxon>
        <taxon>Bacillota</taxon>
        <taxon>Clostridia</taxon>
        <taxon>Eubacteriales</taxon>
        <taxon>Oscillospiraceae</taxon>
        <taxon>Ruminiclostridium</taxon>
    </lineage>
</organism>
<dbReference type="InterPro" id="IPR011109">
    <property type="entry name" value="DNA_bind_recombinase_dom"/>
</dbReference>
<reference evidence="3 4" key="1">
    <citation type="submission" date="2017-03" db="EMBL/GenBank/DDBJ databases">
        <title>Genome sequence of Clostridium hungatei DSM 14427.</title>
        <authorList>
            <person name="Poehlein A."/>
            <person name="Daniel R."/>
        </authorList>
    </citation>
    <scope>NUCLEOTIDE SEQUENCE [LARGE SCALE GENOMIC DNA]</scope>
    <source>
        <strain evidence="3 4">DSM 14427</strain>
    </source>
</reference>
<feature type="domain" description="Recombinase" evidence="2">
    <location>
        <begin position="174"/>
        <end position="300"/>
    </location>
</feature>
<accession>A0A1V4SEN6</accession>
<dbReference type="Pfam" id="PF00239">
    <property type="entry name" value="Resolvase"/>
    <property type="match status" value="1"/>
</dbReference>
<evidence type="ECO:0000313" key="3">
    <source>
        <dbReference type="EMBL" id="OPX42369.1"/>
    </source>
</evidence>
<dbReference type="STRING" id="48256.CLHUN_37880"/>
<dbReference type="Pfam" id="PF13408">
    <property type="entry name" value="Zn_ribbon_recom"/>
    <property type="match status" value="1"/>
</dbReference>
<dbReference type="GO" id="GO:0000150">
    <property type="term" value="F:DNA strand exchange activity"/>
    <property type="evidence" value="ECO:0007669"/>
    <property type="project" value="InterPro"/>
</dbReference>
<dbReference type="InterPro" id="IPR036162">
    <property type="entry name" value="Resolvase-like_N_sf"/>
</dbReference>
<dbReference type="Proteomes" id="UP000191554">
    <property type="component" value="Unassembled WGS sequence"/>
</dbReference>
<dbReference type="PROSITE" id="PS51736">
    <property type="entry name" value="RECOMBINASES_3"/>
    <property type="match status" value="1"/>
</dbReference>
<dbReference type="EMBL" id="MZGX01000030">
    <property type="protein sequence ID" value="OPX42369.1"/>
    <property type="molecule type" value="Genomic_DNA"/>
</dbReference>
<feature type="domain" description="Resolvase/invertase-type recombinase catalytic" evidence="1">
    <location>
        <begin position="18"/>
        <end position="165"/>
    </location>
</feature>
<comment type="caution">
    <text evidence="3">The sequence shown here is derived from an EMBL/GenBank/DDBJ whole genome shotgun (WGS) entry which is preliminary data.</text>
</comment>
<evidence type="ECO:0000259" key="1">
    <source>
        <dbReference type="PROSITE" id="PS51736"/>
    </source>
</evidence>
<dbReference type="AlphaFoldDB" id="A0A1V4SEN6"/>
<protein>
    <submittedName>
        <fullName evidence="3">Recombinase</fullName>
    </submittedName>
</protein>
<dbReference type="PANTHER" id="PTHR30461:SF23">
    <property type="entry name" value="DNA RECOMBINASE-RELATED"/>
    <property type="match status" value="1"/>
</dbReference>
<dbReference type="PANTHER" id="PTHR30461">
    <property type="entry name" value="DNA-INVERTASE FROM LAMBDOID PROPHAGE"/>
    <property type="match status" value="1"/>
</dbReference>
<dbReference type="Pfam" id="PF07508">
    <property type="entry name" value="Recombinase"/>
    <property type="match status" value="1"/>
</dbReference>
<dbReference type="InterPro" id="IPR050639">
    <property type="entry name" value="SSR_resolvase"/>
</dbReference>
<dbReference type="InterPro" id="IPR038109">
    <property type="entry name" value="DNA_bind_recomb_sf"/>
</dbReference>
<dbReference type="InterPro" id="IPR025827">
    <property type="entry name" value="Zn_ribbon_recom_dom"/>
</dbReference>
<dbReference type="InterPro" id="IPR006119">
    <property type="entry name" value="Resolv_N"/>
</dbReference>
<dbReference type="GO" id="GO:0003677">
    <property type="term" value="F:DNA binding"/>
    <property type="evidence" value="ECO:0007669"/>
    <property type="project" value="InterPro"/>
</dbReference>
<gene>
    <name evidence="3" type="ORF">CLHUN_37880</name>
</gene>
<dbReference type="CDD" id="cd00338">
    <property type="entry name" value="Ser_Recombinase"/>
    <property type="match status" value="1"/>
</dbReference>
<dbReference type="SMART" id="SM00857">
    <property type="entry name" value="Resolvase"/>
    <property type="match status" value="1"/>
</dbReference>
<keyword evidence="4" id="KW-1185">Reference proteome</keyword>
<dbReference type="Gene3D" id="3.40.50.1390">
    <property type="entry name" value="Resolvase, N-terminal catalytic domain"/>
    <property type="match status" value="1"/>
</dbReference>
<dbReference type="RefSeq" id="WP_080066192.1">
    <property type="nucleotide sequence ID" value="NZ_MZGX01000030.1"/>
</dbReference>
<proteinExistence type="predicted"/>